<dbReference type="Proteomes" id="UP000014074">
    <property type="component" value="Unassembled WGS sequence"/>
</dbReference>
<feature type="signal peptide" evidence="8">
    <location>
        <begin position="1"/>
        <end position="20"/>
    </location>
</feature>
<dbReference type="AlphaFoldDB" id="R8BF37"/>
<dbReference type="GO" id="GO:0005576">
    <property type="term" value="C:extracellular region"/>
    <property type="evidence" value="ECO:0007669"/>
    <property type="project" value="UniProtKB-SubCell"/>
</dbReference>
<keyword evidence="5" id="KW-0964">Secreted</keyword>
<keyword evidence="8" id="KW-0732">Signal</keyword>
<dbReference type="eggNOG" id="ENOG502RZIM">
    <property type="taxonomic scope" value="Eukaryota"/>
</dbReference>
<reference evidence="10" key="1">
    <citation type="journal article" date="2013" name="Genome Announc.">
        <title>Draft genome sequence of the ascomycete Phaeoacremonium aleophilum strain UCR-PA7, a causal agent of the esca disease complex in grapevines.</title>
        <authorList>
            <person name="Blanco-Ulate B."/>
            <person name="Rolshausen P."/>
            <person name="Cantu D."/>
        </authorList>
    </citation>
    <scope>NUCLEOTIDE SEQUENCE [LARGE SCALE GENOMIC DNA]</scope>
    <source>
        <strain evidence="10">UCR-PA7</strain>
    </source>
</reference>
<evidence type="ECO:0000313" key="9">
    <source>
        <dbReference type="EMBL" id="EON97915.1"/>
    </source>
</evidence>
<accession>R8BF37</accession>
<dbReference type="RefSeq" id="XP_007917312.1">
    <property type="nucleotide sequence ID" value="XM_007919121.1"/>
</dbReference>
<evidence type="ECO:0000256" key="4">
    <source>
        <dbReference type="ARBA" id="ARBA00012682"/>
    </source>
</evidence>
<organism evidence="9 10">
    <name type="scientific">Phaeoacremonium minimum (strain UCR-PA7)</name>
    <name type="common">Esca disease fungus</name>
    <name type="synonym">Togninia minima</name>
    <dbReference type="NCBI Taxonomy" id="1286976"/>
    <lineage>
        <taxon>Eukaryota</taxon>
        <taxon>Fungi</taxon>
        <taxon>Dikarya</taxon>
        <taxon>Ascomycota</taxon>
        <taxon>Pezizomycotina</taxon>
        <taxon>Sordariomycetes</taxon>
        <taxon>Sordariomycetidae</taxon>
        <taxon>Togniniales</taxon>
        <taxon>Togniniaceae</taxon>
        <taxon>Phaeoacremonium</taxon>
    </lineage>
</organism>
<comment type="subcellular location">
    <subcellularLocation>
        <location evidence="1">Cell envelope</location>
    </subcellularLocation>
    <subcellularLocation>
        <location evidence="2">Secreted</location>
    </subcellularLocation>
</comment>
<dbReference type="InterPro" id="IPR053257">
    <property type="entry name" value="Cu-only_SOD"/>
</dbReference>
<dbReference type="InterPro" id="IPR036423">
    <property type="entry name" value="SOD-like_Cu/Zn_dom_sf"/>
</dbReference>
<keyword evidence="10" id="KW-1185">Reference proteome</keyword>
<feature type="chain" id="PRO_5004462718" description="superoxide dismutase" evidence="8">
    <location>
        <begin position="21"/>
        <end position="275"/>
    </location>
</feature>
<comment type="catalytic activity">
    <reaction evidence="7">
        <text>2 superoxide + 2 H(+) = H2O2 + O2</text>
        <dbReference type="Rhea" id="RHEA:20696"/>
        <dbReference type="ChEBI" id="CHEBI:15378"/>
        <dbReference type="ChEBI" id="CHEBI:15379"/>
        <dbReference type="ChEBI" id="CHEBI:16240"/>
        <dbReference type="ChEBI" id="CHEBI:18421"/>
        <dbReference type="EC" id="1.15.1.1"/>
    </reaction>
</comment>
<dbReference type="Gene3D" id="2.60.40.200">
    <property type="entry name" value="Superoxide dismutase, copper/zinc binding domain"/>
    <property type="match status" value="1"/>
</dbReference>
<dbReference type="OrthoDB" id="159229at2759"/>
<dbReference type="GeneID" id="19327255"/>
<dbReference type="HOGENOM" id="CLU_063073_0_0_1"/>
<dbReference type="KEGG" id="tmn:UCRPA7_6584"/>
<protein>
    <recommendedName>
        <fullName evidence="4">superoxide dismutase</fullName>
        <ecNumber evidence="4">1.15.1.1</ecNumber>
    </recommendedName>
</protein>
<dbReference type="PANTHER" id="PTHR20910">
    <property type="entry name" value="AGAP001623-PA"/>
    <property type="match status" value="1"/>
</dbReference>
<keyword evidence="6" id="KW-0049">Antioxidant</keyword>
<evidence type="ECO:0000313" key="10">
    <source>
        <dbReference type="Proteomes" id="UP000014074"/>
    </source>
</evidence>
<sequence length="275" mass="28829">MRLQSSFSLLSTSVIASVAAQGVPTGELGNATAVENNPPGVVYVATLPAEAAFKPAYPDGGNVKGSINAVASPNGMGVIFKVKFENLPSEGGPFSKTMYHYDLETHANKSSVYHIHDAPVPADGNCTKTLAHLDPFIRGEDPPCDSALPETCQVGDLSGKHGKITSDPFSATYTDEFASTLPGIGAFFGNRSFVIHFANKTRISCANFQAVTTNNPTPTDNCTSTPTPTPFSTGVVPTYQPTSTFVTVSGAMANNPVTVFMVGAASFFVAMTFML</sequence>
<proteinExistence type="inferred from homology"/>
<dbReference type="EC" id="1.15.1.1" evidence="4"/>
<dbReference type="EMBL" id="KB933247">
    <property type="protein sequence ID" value="EON97915.1"/>
    <property type="molecule type" value="Genomic_DNA"/>
</dbReference>
<evidence type="ECO:0000256" key="7">
    <source>
        <dbReference type="ARBA" id="ARBA00049204"/>
    </source>
</evidence>
<evidence type="ECO:0000256" key="1">
    <source>
        <dbReference type="ARBA" id="ARBA00004196"/>
    </source>
</evidence>
<evidence type="ECO:0000256" key="8">
    <source>
        <dbReference type="SAM" id="SignalP"/>
    </source>
</evidence>
<name>R8BF37_PHAM7</name>
<dbReference type="PANTHER" id="PTHR20910:SF1">
    <property type="entry name" value="SUPEROXIDE DISMUTASE COPPER_ZINC BINDING DOMAIN-CONTAINING PROTEIN"/>
    <property type="match status" value="1"/>
</dbReference>
<gene>
    <name evidence="9" type="ORF">UCRPA7_6584</name>
</gene>
<dbReference type="GO" id="GO:0046872">
    <property type="term" value="F:metal ion binding"/>
    <property type="evidence" value="ECO:0007669"/>
    <property type="project" value="InterPro"/>
</dbReference>
<dbReference type="FunFam" id="2.60.40.200:FF:000007">
    <property type="entry name" value="Cell surface Cu-only superoxide dismutase 5"/>
    <property type="match status" value="1"/>
</dbReference>
<evidence type="ECO:0000256" key="2">
    <source>
        <dbReference type="ARBA" id="ARBA00004613"/>
    </source>
</evidence>
<comment type="similarity">
    <text evidence="3">Belongs to the Cu-Zn superoxide dismutase family.</text>
</comment>
<evidence type="ECO:0000256" key="6">
    <source>
        <dbReference type="ARBA" id="ARBA00022862"/>
    </source>
</evidence>
<dbReference type="GO" id="GO:0004784">
    <property type="term" value="F:superoxide dismutase activity"/>
    <property type="evidence" value="ECO:0007669"/>
    <property type="project" value="UniProtKB-EC"/>
</dbReference>
<evidence type="ECO:0000256" key="3">
    <source>
        <dbReference type="ARBA" id="ARBA00010457"/>
    </source>
</evidence>
<dbReference type="SUPFAM" id="SSF49329">
    <property type="entry name" value="Cu,Zn superoxide dismutase-like"/>
    <property type="match status" value="1"/>
</dbReference>
<evidence type="ECO:0000256" key="5">
    <source>
        <dbReference type="ARBA" id="ARBA00022525"/>
    </source>
</evidence>